<sequence length="243" mass="27803">MHPTILHAFSQHADSCYPHECCGLLIRQGNKARYVPCENKATNKADEFVIDPQQYADIDEQGAIIGICHSHPNASSKPSERDRAMCEASGLPWHILSWPDGDLRTIVPTGERKPLLGRPFVHGVWDCYSCVRDWYSEVQQIHLPDFSRQDGWWEGEQELYLDNFAKAGFVALPNINLADLQIGDVILMQIQSQRVNHAAVYVGEGKILHHLYGRLSRYDIYGGYWQRNTRLIVRYSNKPNDKN</sequence>
<dbReference type="RefSeq" id="WP_240129141.1">
    <property type="nucleotide sequence ID" value="NZ_JACSDI010000001.1"/>
</dbReference>
<comment type="caution">
    <text evidence="10">The sequence shown here is derived from an EMBL/GenBank/DDBJ whole genome shotgun (WGS) entry which is preliminary data.</text>
</comment>
<evidence type="ECO:0000256" key="4">
    <source>
        <dbReference type="ARBA" id="ARBA00022801"/>
    </source>
</evidence>
<dbReference type="Gene3D" id="3.90.1720.10">
    <property type="entry name" value="endopeptidase domain like (from Nostoc punctiforme)"/>
    <property type="match status" value="1"/>
</dbReference>
<dbReference type="InterPro" id="IPR038765">
    <property type="entry name" value="Papain-like_cys_pep_sf"/>
</dbReference>
<evidence type="ECO:0000313" key="11">
    <source>
        <dbReference type="Proteomes" id="UP000829384"/>
    </source>
</evidence>
<accession>A0ABS9QPP8</accession>
<dbReference type="InterPro" id="IPR000555">
    <property type="entry name" value="JAMM/MPN+_dom"/>
</dbReference>
<keyword evidence="2" id="KW-0645">Protease</keyword>
<keyword evidence="3" id="KW-0479">Metal-binding</keyword>
<feature type="domain" description="NlpC/P60" evidence="9">
    <location>
        <begin position="96"/>
        <end position="236"/>
    </location>
</feature>
<keyword evidence="6" id="KW-0862">Zinc</keyword>
<feature type="domain" description="MPN" evidence="8">
    <location>
        <begin position="1"/>
        <end position="121"/>
    </location>
</feature>
<name>A0ABS9QPP8_9GAMM</name>
<evidence type="ECO:0000259" key="8">
    <source>
        <dbReference type="PROSITE" id="PS50249"/>
    </source>
</evidence>
<keyword evidence="11" id="KW-1185">Reference proteome</keyword>
<keyword evidence="7" id="KW-0482">Metalloprotease</keyword>
<dbReference type="SUPFAM" id="SSF54001">
    <property type="entry name" value="Cysteine proteinases"/>
    <property type="match status" value="1"/>
</dbReference>
<dbReference type="InterPro" id="IPR051929">
    <property type="entry name" value="VirAsm_ModProt"/>
</dbReference>
<dbReference type="PANTHER" id="PTHR34858:SF1">
    <property type="entry name" value="CYSO-CYSTEINE PEPTIDASE"/>
    <property type="match status" value="1"/>
</dbReference>
<dbReference type="PROSITE" id="PS50249">
    <property type="entry name" value="MPN"/>
    <property type="match status" value="1"/>
</dbReference>
<evidence type="ECO:0000259" key="9">
    <source>
        <dbReference type="PROSITE" id="PS51935"/>
    </source>
</evidence>
<dbReference type="SMART" id="SM00232">
    <property type="entry name" value="JAB_MPN"/>
    <property type="match status" value="1"/>
</dbReference>
<dbReference type="EMBL" id="JACSDI010000001">
    <property type="protein sequence ID" value="MCG9962328.1"/>
    <property type="molecule type" value="Genomic_DNA"/>
</dbReference>
<keyword evidence="5" id="KW-0788">Thiol protease</keyword>
<evidence type="ECO:0000256" key="1">
    <source>
        <dbReference type="ARBA" id="ARBA00007074"/>
    </source>
</evidence>
<comment type="similarity">
    <text evidence="1">Belongs to the peptidase C40 family.</text>
</comment>
<dbReference type="InterPro" id="IPR000064">
    <property type="entry name" value="NLP_P60_dom"/>
</dbReference>
<dbReference type="Pfam" id="PF14464">
    <property type="entry name" value="Prok-JAB"/>
    <property type="match status" value="1"/>
</dbReference>
<proteinExistence type="inferred from homology"/>
<dbReference type="PROSITE" id="PS51935">
    <property type="entry name" value="NLPC_P60"/>
    <property type="match status" value="1"/>
</dbReference>
<dbReference type="CDD" id="cd08073">
    <property type="entry name" value="MPN_NLPC_P60"/>
    <property type="match status" value="1"/>
</dbReference>
<dbReference type="Pfam" id="PF00877">
    <property type="entry name" value="NLPC_P60"/>
    <property type="match status" value="1"/>
</dbReference>
<evidence type="ECO:0000256" key="5">
    <source>
        <dbReference type="ARBA" id="ARBA00022807"/>
    </source>
</evidence>
<evidence type="ECO:0000256" key="7">
    <source>
        <dbReference type="ARBA" id="ARBA00023049"/>
    </source>
</evidence>
<dbReference type="Proteomes" id="UP000829384">
    <property type="component" value="Unassembled WGS sequence"/>
</dbReference>
<evidence type="ECO:0000256" key="6">
    <source>
        <dbReference type="ARBA" id="ARBA00022833"/>
    </source>
</evidence>
<dbReference type="InterPro" id="IPR037518">
    <property type="entry name" value="MPN"/>
</dbReference>
<keyword evidence="4" id="KW-0378">Hydrolase</keyword>
<dbReference type="InterPro" id="IPR028090">
    <property type="entry name" value="JAB_dom_prok"/>
</dbReference>
<evidence type="ECO:0000256" key="3">
    <source>
        <dbReference type="ARBA" id="ARBA00022723"/>
    </source>
</evidence>
<evidence type="ECO:0000256" key="2">
    <source>
        <dbReference type="ARBA" id="ARBA00022670"/>
    </source>
</evidence>
<organism evidence="10 11">
    <name type="scientific">Shewanella cutis</name>
    <dbReference type="NCBI Taxonomy" id="2766780"/>
    <lineage>
        <taxon>Bacteria</taxon>
        <taxon>Pseudomonadati</taxon>
        <taxon>Pseudomonadota</taxon>
        <taxon>Gammaproteobacteria</taxon>
        <taxon>Alteromonadales</taxon>
        <taxon>Shewanellaceae</taxon>
        <taxon>Shewanella</taxon>
    </lineage>
</organism>
<protein>
    <submittedName>
        <fullName evidence="10">C40 family peptidase</fullName>
    </submittedName>
</protein>
<dbReference type="Gene3D" id="3.40.140.10">
    <property type="entry name" value="Cytidine Deaminase, domain 2"/>
    <property type="match status" value="1"/>
</dbReference>
<dbReference type="PANTHER" id="PTHR34858">
    <property type="entry name" value="CYSO-CYSTEINE PEPTIDASE"/>
    <property type="match status" value="1"/>
</dbReference>
<gene>
    <name evidence="10" type="ORF">H9J30_00015</name>
</gene>
<dbReference type="SUPFAM" id="SSF102712">
    <property type="entry name" value="JAB1/MPN domain"/>
    <property type="match status" value="1"/>
</dbReference>
<evidence type="ECO:0000313" key="10">
    <source>
        <dbReference type="EMBL" id="MCG9962328.1"/>
    </source>
</evidence>
<reference evidence="10 11" key="1">
    <citation type="submission" date="2020-08" db="EMBL/GenBank/DDBJ databases">
        <title>Whole genome sequence of Shewanella sp strain PS-2.</title>
        <authorList>
            <person name="Das S.K."/>
        </authorList>
    </citation>
    <scope>NUCLEOTIDE SEQUENCE [LARGE SCALE GENOMIC DNA]</scope>
    <source>
        <strain evidence="10 11">PS-2</strain>
    </source>
</reference>